<keyword evidence="2" id="KW-0067">ATP-binding</keyword>
<dbReference type="AlphaFoldDB" id="A0AAE1RP27"/>
<organism evidence="4 5">
    <name type="scientific">Anisodus tanguticus</name>
    <dbReference type="NCBI Taxonomy" id="243964"/>
    <lineage>
        <taxon>Eukaryota</taxon>
        <taxon>Viridiplantae</taxon>
        <taxon>Streptophyta</taxon>
        <taxon>Embryophyta</taxon>
        <taxon>Tracheophyta</taxon>
        <taxon>Spermatophyta</taxon>
        <taxon>Magnoliopsida</taxon>
        <taxon>eudicotyledons</taxon>
        <taxon>Gunneridae</taxon>
        <taxon>Pentapetalae</taxon>
        <taxon>asterids</taxon>
        <taxon>lamiids</taxon>
        <taxon>Solanales</taxon>
        <taxon>Solanaceae</taxon>
        <taxon>Solanoideae</taxon>
        <taxon>Hyoscyameae</taxon>
        <taxon>Anisodus</taxon>
    </lineage>
</organism>
<sequence length="187" mass="20836">MPKLSGTIKLGETKAYVAQSPWIQSGKIEENILFGKEMQREKYDEVLEACSLKKDLEILSFGDQTVIGERGVNLSGGQKQRIQIARALYQDADVYLFDDLFSAVDAHTGTHLFNECIMGLLNSKTVLYVTHQVEFLPAVDLILVMKDGRISQAGKYNDLLKLGSDFMELVGAHQDALTAIDTVKEKH</sequence>
<dbReference type="SUPFAM" id="SSF52540">
    <property type="entry name" value="P-loop containing nucleoside triphosphate hydrolases"/>
    <property type="match status" value="1"/>
</dbReference>
<dbReference type="GO" id="GO:0016887">
    <property type="term" value="F:ATP hydrolysis activity"/>
    <property type="evidence" value="ECO:0007669"/>
    <property type="project" value="InterPro"/>
</dbReference>
<comment type="caution">
    <text evidence="4">The sequence shown here is derived from an EMBL/GenBank/DDBJ whole genome shotgun (WGS) entry which is preliminary data.</text>
</comment>
<dbReference type="InterPro" id="IPR017871">
    <property type="entry name" value="ABC_transporter-like_CS"/>
</dbReference>
<protein>
    <recommendedName>
        <fullName evidence="3">ABC transporter domain-containing protein</fullName>
    </recommendedName>
</protein>
<dbReference type="PROSITE" id="PS50893">
    <property type="entry name" value="ABC_TRANSPORTER_2"/>
    <property type="match status" value="1"/>
</dbReference>
<dbReference type="Proteomes" id="UP001291623">
    <property type="component" value="Unassembled WGS sequence"/>
</dbReference>
<keyword evidence="1" id="KW-0547">Nucleotide-binding</keyword>
<dbReference type="PROSITE" id="PS00211">
    <property type="entry name" value="ABC_TRANSPORTER_1"/>
    <property type="match status" value="1"/>
</dbReference>
<dbReference type="InterPro" id="IPR027417">
    <property type="entry name" value="P-loop_NTPase"/>
</dbReference>
<dbReference type="InterPro" id="IPR003439">
    <property type="entry name" value="ABC_transporter-like_ATP-bd"/>
</dbReference>
<dbReference type="FunFam" id="3.40.50.300:FF:000508">
    <property type="entry name" value="ABC transporter C family member 5"/>
    <property type="match status" value="1"/>
</dbReference>
<reference evidence="4" key="1">
    <citation type="submission" date="2023-12" db="EMBL/GenBank/DDBJ databases">
        <title>Genome assembly of Anisodus tanguticus.</title>
        <authorList>
            <person name="Wang Y.-J."/>
        </authorList>
    </citation>
    <scope>NUCLEOTIDE SEQUENCE</scope>
    <source>
        <strain evidence="4">KB-2021</strain>
        <tissue evidence="4">Leaf</tissue>
    </source>
</reference>
<evidence type="ECO:0000313" key="4">
    <source>
        <dbReference type="EMBL" id="KAK4355186.1"/>
    </source>
</evidence>
<gene>
    <name evidence="4" type="ORF">RND71_024157</name>
</gene>
<dbReference type="PANTHER" id="PTHR24223">
    <property type="entry name" value="ATP-BINDING CASSETTE SUB-FAMILY C"/>
    <property type="match status" value="1"/>
</dbReference>
<proteinExistence type="predicted"/>
<name>A0AAE1RP27_9SOLA</name>
<dbReference type="PANTHER" id="PTHR24223:SF181">
    <property type="entry name" value="ABC TRANSPORTER C FAMILY MEMBER 3"/>
    <property type="match status" value="1"/>
</dbReference>
<feature type="domain" description="ABC transporter" evidence="3">
    <location>
        <begin position="2"/>
        <end position="172"/>
    </location>
</feature>
<dbReference type="GO" id="GO:0016020">
    <property type="term" value="C:membrane"/>
    <property type="evidence" value="ECO:0007669"/>
    <property type="project" value="TreeGrafter"/>
</dbReference>
<evidence type="ECO:0000256" key="1">
    <source>
        <dbReference type="ARBA" id="ARBA00022741"/>
    </source>
</evidence>
<dbReference type="CDD" id="cd03250">
    <property type="entry name" value="ABCC_MRP_domain1"/>
    <property type="match status" value="1"/>
</dbReference>
<accession>A0AAE1RP27</accession>
<evidence type="ECO:0000313" key="5">
    <source>
        <dbReference type="Proteomes" id="UP001291623"/>
    </source>
</evidence>
<dbReference type="Gene3D" id="3.40.50.300">
    <property type="entry name" value="P-loop containing nucleotide triphosphate hydrolases"/>
    <property type="match status" value="1"/>
</dbReference>
<evidence type="ECO:0000256" key="2">
    <source>
        <dbReference type="ARBA" id="ARBA00022840"/>
    </source>
</evidence>
<dbReference type="EMBL" id="JAVYJV010000013">
    <property type="protein sequence ID" value="KAK4355186.1"/>
    <property type="molecule type" value="Genomic_DNA"/>
</dbReference>
<dbReference type="GO" id="GO:0005524">
    <property type="term" value="F:ATP binding"/>
    <property type="evidence" value="ECO:0007669"/>
    <property type="project" value="UniProtKB-KW"/>
</dbReference>
<evidence type="ECO:0000259" key="3">
    <source>
        <dbReference type="PROSITE" id="PS50893"/>
    </source>
</evidence>
<dbReference type="InterPro" id="IPR050173">
    <property type="entry name" value="ABC_transporter_C-like"/>
</dbReference>
<keyword evidence="5" id="KW-1185">Reference proteome</keyword>
<dbReference type="Pfam" id="PF00005">
    <property type="entry name" value="ABC_tran"/>
    <property type="match status" value="1"/>
</dbReference>
<dbReference type="GO" id="GO:0042626">
    <property type="term" value="F:ATPase-coupled transmembrane transporter activity"/>
    <property type="evidence" value="ECO:0007669"/>
    <property type="project" value="TreeGrafter"/>
</dbReference>